<proteinExistence type="predicted"/>
<gene>
    <name evidence="2" type="ORF">ASPGLDRAFT_253034</name>
</gene>
<evidence type="ECO:0000256" key="1">
    <source>
        <dbReference type="SAM" id="Phobius"/>
    </source>
</evidence>
<name>A0A1L9W015_ASPGL</name>
<dbReference type="GeneID" id="34459735"/>
<keyword evidence="1" id="KW-1133">Transmembrane helix</keyword>
<dbReference type="OrthoDB" id="10365392at2759"/>
<organism evidence="2 3">
    <name type="scientific">Aspergillus glaucus CBS 516.65</name>
    <dbReference type="NCBI Taxonomy" id="1160497"/>
    <lineage>
        <taxon>Eukaryota</taxon>
        <taxon>Fungi</taxon>
        <taxon>Dikarya</taxon>
        <taxon>Ascomycota</taxon>
        <taxon>Pezizomycotina</taxon>
        <taxon>Eurotiomycetes</taxon>
        <taxon>Eurotiomycetidae</taxon>
        <taxon>Eurotiales</taxon>
        <taxon>Aspergillaceae</taxon>
        <taxon>Aspergillus</taxon>
        <taxon>Aspergillus subgen. Aspergillus</taxon>
    </lineage>
</organism>
<protein>
    <submittedName>
        <fullName evidence="2">Uncharacterized protein</fullName>
    </submittedName>
</protein>
<keyword evidence="3" id="KW-1185">Reference proteome</keyword>
<feature type="transmembrane region" description="Helical" evidence="1">
    <location>
        <begin position="45"/>
        <end position="70"/>
    </location>
</feature>
<keyword evidence="1" id="KW-0472">Membrane</keyword>
<dbReference type="VEuPathDB" id="FungiDB:ASPGLDRAFT_253034"/>
<dbReference type="Proteomes" id="UP000184300">
    <property type="component" value="Unassembled WGS sequence"/>
</dbReference>
<evidence type="ECO:0000313" key="2">
    <source>
        <dbReference type="EMBL" id="OJJ89502.1"/>
    </source>
</evidence>
<evidence type="ECO:0000313" key="3">
    <source>
        <dbReference type="Proteomes" id="UP000184300"/>
    </source>
</evidence>
<accession>A0A1L9W015</accession>
<keyword evidence="1" id="KW-0812">Transmembrane</keyword>
<sequence length="87" mass="10179">MHHLHHPGTHFRFLIQCSRCAPSMNALRFSQRDKAMSVQEMLCSAYLFVAIRLRCIAFTDPFTMAFLLLYTAEKRVRLTADGMLWRT</sequence>
<reference evidence="3" key="1">
    <citation type="journal article" date="2017" name="Genome Biol.">
        <title>Comparative genomics reveals high biological diversity and specific adaptations in the industrially and medically important fungal genus Aspergillus.</title>
        <authorList>
            <person name="de Vries R.P."/>
            <person name="Riley R."/>
            <person name="Wiebenga A."/>
            <person name="Aguilar-Osorio G."/>
            <person name="Amillis S."/>
            <person name="Uchima C.A."/>
            <person name="Anderluh G."/>
            <person name="Asadollahi M."/>
            <person name="Askin M."/>
            <person name="Barry K."/>
            <person name="Battaglia E."/>
            <person name="Bayram O."/>
            <person name="Benocci T."/>
            <person name="Braus-Stromeyer S.A."/>
            <person name="Caldana C."/>
            <person name="Canovas D."/>
            <person name="Cerqueira G.C."/>
            <person name="Chen F."/>
            <person name="Chen W."/>
            <person name="Choi C."/>
            <person name="Clum A."/>
            <person name="Dos Santos R.A."/>
            <person name="Damasio A.R."/>
            <person name="Diallinas G."/>
            <person name="Emri T."/>
            <person name="Fekete E."/>
            <person name="Flipphi M."/>
            <person name="Freyberg S."/>
            <person name="Gallo A."/>
            <person name="Gournas C."/>
            <person name="Habgood R."/>
            <person name="Hainaut M."/>
            <person name="Harispe M.L."/>
            <person name="Henrissat B."/>
            <person name="Hilden K.S."/>
            <person name="Hope R."/>
            <person name="Hossain A."/>
            <person name="Karabika E."/>
            <person name="Karaffa L."/>
            <person name="Karanyi Z."/>
            <person name="Krasevec N."/>
            <person name="Kuo A."/>
            <person name="Kusch H."/>
            <person name="LaButti K."/>
            <person name="Lagendijk E.L."/>
            <person name="Lapidus A."/>
            <person name="Levasseur A."/>
            <person name="Lindquist E."/>
            <person name="Lipzen A."/>
            <person name="Logrieco A.F."/>
            <person name="MacCabe A."/>
            <person name="Maekelae M.R."/>
            <person name="Malavazi I."/>
            <person name="Melin P."/>
            <person name="Meyer V."/>
            <person name="Mielnichuk N."/>
            <person name="Miskei M."/>
            <person name="Molnar A.P."/>
            <person name="Mule G."/>
            <person name="Ngan C.Y."/>
            <person name="Orejas M."/>
            <person name="Orosz E."/>
            <person name="Ouedraogo J.P."/>
            <person name="Overkamp K.M."/>
            <person name="Park H.-S."/>
            <person name="Perrone G."/>
            <person name="Piumi F."/>
            <person name="Punt P.J."/>
            <person name="Ram A.F."/>
            <person name="Ramon A."/>
            <person name="Rauscher S."/>
            <person name="Record E."/>
            <person name="Riano-Pachon D.M."/>
            <person name="Robert V."/>
            <person name="Roehrig J."/>
            <person name="Ruller R."/>
            <person name="Salamov A."/>
            <person name="Salih N.S."/>
            <person name="Samson R.A."/>
            <person name="Sandor E."/>
            <person name="Sanguinetti M."/>
            <person name="Schuetze T."/>
            <person name="Sepcic K."/>
            <person name="Shelest E."/>
            <person name="Sherlock G."/>
            <person name="Sophianopoulou V."/>
            <person name="Squina F.M."/>
            <person name="Sun H."/>
            <person name="Susca A."/>
            <person name="Todd R.B."/>
            <person name="Tsang A."/>
            <person name="Unkles S.E."/>
            <person name="van de Wiele N."/>
            <person name="van Rossen-Uffink D."/>
            <person name="Oliveira J.V."/>
            <person name="Vesth T.C."/>
            <person name="Visser J."/>
            <person name="Yu J.-H."/>
            <person name="Zhou M."/>
            <person name="Andersen M.R."/>
            <person name="Archer D.B."/>
            <person name="Baker S.E."/>
            <person name="Benoit I."/>
            <person name="Brakhage A.A."/>
            <person name="Braus G.H."/>
            <person name="Fischer R."/>
            <person name="Frisvad J.C."/>
            <person name="Goldman G.H."/>
            <person name="Houbraken J."/>
            <person name="Oakley B."/>
            <person name="Pocsi I."/>
            <person name="Scazzocchio C."/>
            <person name="Seiboth B."/>
            <person name="vanKuyk P.A."/>
            <person name="Wortman J."/>
            <person name="Dyer P.S."/>
            <person name="Grigoriev I.V."/>
        </authorList>
    </citation>
    <scope>NUCLEOTIDE SEQUENCE [LARGE SCALE GENOMIC DNA]</scope>
    <source>
        <strain evidence="3">CBS 516.65</strain>
    </source>
</reference>
<dbReference type="AlphaFoldDB" id="A0A1L9W015"/>
<dbReference type="RefSeq" id="XP_022406164.1">
    <property type="nucleotide sequence ID" value="XM_022543474.1"/>
</dbReference>
<dbReference type="EMBL" id="KV878888">
    <property type="protein sequence ID" value="OJJ89502.1"/>
    <property type="molecule type" value="Genomic_DNA"/>
</dbReference>